<dbReference type="PROSITE" id="PS51375">
    <property type="entry name" value="PPR"/>
    <property type="match status" value="2"/>
</dbReference>
<dbReference type="PANTHER" id="PTHR47939:SF5">
    <property type="entry name" value="PENTACOTRIPEPTIDE-REPEAT REGION OF PRORP DOMAIN-CONTAINING PROTEIN"/>
    <property type="match status" value="1"/>
</dbReference>
<dbReference type="EMBL" id="JBBPBN010000305">
    <property type="protein sequence ID" value="KAK8489681.1"/>
    <property type="molecule type" value="Genomic_DNA"/>
</dbReference>
<protein>
    <recommendedName>
        <fullName evidence="6">Pentatricopeptide repeat-containing protein</fullName>
    </recommendedName>
</protein>
<dbReference type="InterPro" id="IPR050667">
    <property type="entry name" value="PPR-containing_protein"/>
</dbReference>
<accession>A0ABR2A9J0</accession>
<evidence type="ECO:0008006" key="6">
    <source>
        <dbReference type="Google" id="ProtNLM"/>
    </source>
</evidence>
<evidence type="ECO:0000256" key="2">
    <source>
        <dbReference type="ARBA" id="ARBA00022737"/>
    </source>
</evidence>
<dbReference type="InterPro" id="IPR002885">
    <property type="entry name" value="PPR_rpt"/>
</dbReference>
<evidence type="ECO:0000256" key="1">
    <source>
        <dbReference type="ARBA" id="ARBA00007626"/>
    </source>
</evidence>
<dbReference type="PANTHER" id="PTHR47939">
    <property type="entry name" value="MEMBRANE-ASSOCIATED SALT-INDUCIBLE PROTEIN-LIKE"/>
    <property type="match status" value="1"/>
</dbReference>
<keyword evidence="2" id="KW-0677">Repeat</keyword>
<evidence type="ECO:0000313" key="4">
    <source>
        <dbReference type="EMBL" id="KAK8489681.1"/>
    </source>
</evidence>
<evidence type="ECO:0000313" key="5">
    <source>
        <dbReference type="Proteomes" id="UP001396334"/>
    </source>
</evidence>
<gene>
    <name evidence="4" type="ORF">V6N11_046264</name>
</gene>
<reference evidence="4 5" key="1">
    <citation type="journal article" date="2024" name="G3 (Bethesda)">
        <title>Genome assembly of Hibiscus sabdariffa L. provides insights into metabolisms of medicinal natural products.</title>
        <authorList>
            <person name="Kim T."/>
        </authorList>
    </citation>
    <scope>NUCLEOTIDE SEQUENCE [LARGE SCALE GENOMIC DNA]</scope>
    <source>
        <strain evidence="4">TK-2024</strain>
        <tissue evidence="4">Old leaves</tissue>
    </source>
</reference>
<dbReference type="Pfam" id="PF13041">
    <property type="entry name" value="PPR_2"/>
    <property type="match status" value="1"/>
</dbReference>
<dbReference type="NCBIfam" id="TIGR00756">
    <property type="entry name" value="PPR"/>
    <property type="match status" value="2"/>
</dbReference>
<proteinExistence type="inferred from homology"/>
<dbReference type="InterPro" id="IPR011990">
    <property type="entry name" value="TPR-like_helical_dom_sf"/>
</dbReference>
<feature type="repeat" description="PPR" evidence="3">
    <location>
        <begin position="44"/>
        <end position="78"/>
    </location>
</feature>
<keyword evidence="5" id="KW-1185">Reference proteome</keyword>
<dbReference type="Gene3D" id="1.25.40.10">
    <property type="entry name" value="Tetratricopeptide repeat domain"/>
    <property type="match status" value="1"/>
</dbReference>
<sequence length="143" mass="16224">MQAAGVSADVFSFNALIQSFCRMKKIEKAKKLLVTMLMMGLDPDNYTYGAFVKAFYESGRFDEVIGMFLSMEAKGCFPDPYTCNFVLESLVRKGYLADARDIVKRCNRRGSETDNRWYSNHLSAVVELLSANATEHQTVYPFL</sequence>
<organism evidence="4 5">
    <name type="scientific">Hibiscus sabdariffa</name>
    <name type="common">roselle</name>
    <dbReference type="NCBI Taxonomy" id="183260"/>
    <lineage>
        <taxon>Eukaryota</taxon>
        <taxon>Viridiplantae</taxon>
        <taxon>Streptophyta</taxon>
        <taxon>Embryophyta</taxon>
        <taxon>Tracheophyta</taxon>
        <taxon>Spermatophyta</taxon>
        <taxon>Magnoliopsida</taxon>
        <taxon>eudicotyledons</taxon>
        <taxon>Gunneridae</taxon>
        <taxon>Pentapetalae</taxon>
        <taxon>rosids</taxon>
        <taxon>malvids</taxon>
        <taxon>Malvales</taxon>
        <taxon>Malvaceae</taxon>
        <taxon>Malvoideae</taxon>
        <taxon>Hibiscus</taxon>
    </lineage>
</organism>
<feature type="repeat" description="PPR" evidence="3">
    <location>
        <begin position="9"/>
        <end position="43"/>
    </location>
</feature>
<dbReference type="Proteomes" id="UP001396334">
    <property type="component" value="Unassembled WGS sequence"/>
</dbReference>
<comment type="caution">
    <text evidence="4">The sequence shown here is derived from an EMBL/GenBank/DDBJ whole genome shotgun (WGS) entry which is preliminary data.</text>
</comment>
<name>A0ABR2A9J0_9ROSI</name>
<evidence type="ECO:0000256" key="3">
    <source>
        <dbReference type="PROSITE-ProRule" id="PRU00708"/>
    </source>
</evidence>
<comment type="similarity">
    <text evidence="1">Belongs to the PPR family. P subfamily.</text>
</comment>